<accession>A0A9D4Z888</accession>
<gene>
    <name evidence="2" type="ORF">GOP47_0021858</name>
</gene>
<organism evidence="2 3">
    <name type="scientific">Adiantum capillus-veneris</name>
    <name type="common">Maidenhair fern</name>
    <dbReference type="NCBI Taxonomy" id="13818"/>
    <lineage>
        <taxon>Eukaryota</taxon>
        <taxon>Viridiplantae</taxon>
        <taxon>Streptophyta</taxon>
        <taxon>Embryophyta</taxon>
        <taxon>Tracheophyta</taxon>
        <taxon>Polypodiopsida</taxon>
        <taxon>Polypodiidae</taxon>
        <taxon>Polypodiales</taxon>
        <taxon>Pteridineae</taxon>
        <taxon>Pteridaceae</taxon>
        <taxon>Vittarioideae</taxon>
        <taxon>Adiantum</taxon>
    </lineage>
</organism>
<proteinExistence type="predicted"/>
<comment type="caution">
    <text evidence="2">The sequence shown here is derived from an EMBL/GenBank/DDBJ whole genome shotgun (WGS) entry which is preliminary data.</text>
</comment>
<evidence type="ECO:0000256" key="1">
    <source>
        <dbReference type="SAM" id="MobiDB-lite"/>
    </source>
</evidence>
<dbReference type="EMBL" id="JABFUD020000021">
    <property type="protein sequence ID" value="KAI5063311.1"/>
    <property type="molecule type" value="Genomic_DNA"/>
</dbReference>
<name>A0A9D4Z888_ADICA</name>
<evidence type="ECO:0000313" key="3">
    <source>
        <dbReference type="Proteomes" id="UP000886520"/>
    </source>
</evidence>
<dbReference type="Proteomes" id="UP000886520">
    <property type="component" value="Chromosome 21"/>
</dbReference>
<keyword evidence="3" id="KW-1185">Reference proteome</keyword>
<reference evidence="2" key="1">
    <citation type="submission" date="2021-01" db="EMBL/GenBank/DDBJ databases">
        <title>Adiantum capillus-veneris genome.</title>
        <authorList>
            <person name="Fang Y."/>
            <person name="Liao Q."/>
        </authorList>
    </citation>
    <scope>NUCLEOTIDE SEQUENCE</scope>
    <source>
        <strain evidence="2">H3</strain>
        <tissue evidence="2">Leaf</tissue>
    </source>
</reference>
<dbReference type="AlphaFoldDB" id="A0A9D4Z888"/>
<sequence length="66" mass="7103">MVGMIAKVNATVDIFAEVTDLMTMAELYTGGKVTEQCKEDLGADSSKIVRRSTRPIPKVVDEGDNG</sequence>
<evidence type="ECO:0000313" key="2">
    <source>
        <dbReference type="EMBL" id="KAI5063311.1"/>
    </source>
</evidence>
<protein>
    <submittedName>
        <fullName evidence="2">Uncharacterized protein</fullName>
    </submittedName>
</protein>
<feature type="region of interest" description="Disordered" evidence="1">
    <location>
        <begin position="44"/>
        <end position="66"/>
    </location>
</feature>